<keyword evidence="3" id="KW-1185">Reference proteome</keyword>
<evidence type="ECO:0000313" key="3">
    <source>
        <dbReference type="Proteomes" id="UP001266305"/>
    </source>
</evidence>
<dbReference type="EMBL" id="JASSZA010000005">
    <property type="protein sequence ID" value="KAK2112155.1"/>
    <property type="molecule type" value="Genomic_DNA"/>
</dbReference>
<evidence type="ECO:0000313" key="2">
    <source>
        <dbReference type="EMBL" id="KAK2112155.1"/>
    </source>
</evidence>
<protein>
    <submittedName>
        <fullName evidence="2">Uncharacterized protein</fullName>
    </submittedName>
</protein>
<dbReference type="Proteomes" id="UP001266305">
    <property type="component" value="Unassembled WGS sequence"/>
</dbReference>
<sequence>MGLSRPVLQGSGHAPSKDPLISSLSLREINSSAAGQRLRAVVHASPPQAPSIDRPPFQGSRKRECVGRRWDPNAFKGLRNSLHRVKYSA</sequence>
<feature type="non-terminal residue" evidence="2">
    <location>
        <position position="89"/>
    </location>
</feature>
<name>A0ABQ9VSP9_SAGOE</name>
<accession>A0ABQ9VSP9</accession>
<proteinExistence type="predicted"/>
<reference evidence="2 3" key="1">
    <citation type="submission" date="2023-05" db="EMBL/GenBank/DDBJ databases">
        <title>B98-5 Cell Line De Novo Hybrid Assembly: An Optical Mapping Approach.</title>
        <authorList>
            <person name="Kananen K."/>
            <person name="Auerbach J.A."/>
            <person name="Kautto E."/>
            <person name="Blachly J.S."/>
        </authorList>
    </citation>
    <scope>NUCLEOTIDE SEQUENCE [LARGE SCALE GENOMIC DNA]</scope>
    <source>
        <strain evidence="2">B95-8</strain>
        <tissue evidence="2">Cell line</tissue>
    </source>
</reference>
<comment type="caution">
    <text evidence="2">The sequence shown here is derived from an EMBL/GenBank/DDBJ whole genome shotgun (WGS) entry which is preliminary data.</text>
</comment>
<organism evidence="2 3">
    <name type="scientific">Saguinus oedipus</name>
    <name type="common">Cotton-top tamarin</name>
    <name type="synonym">Oedipomidas oedipus</name>
    <dbReference type="NCBI Taxonomy" id="9490"/>
    <lineage>
        <taxon>Eukaryota</taxon>
        <taxon>Metazoa</taxon>
        <taxon>Chordata</taxon>
        <taxon>Craniata</taxon>
        <taxon>Vertebrata</taxon>
        <taxon>Euteleostomi</taxon>
        <taxon>Mammalia</taxon>
        <taxon>Eutheria</taxon>
        <taxon>Euarchontoglires</taxon>
        <taxon>Primates</taxon>
        <taxon>Haplorrhini</taxon>
        <taxon>Platyrrhini</taxon>
        <taxon>Cebidae</taxon>
        <taxon>Callitrichinae</taxon>
        <taxon>Saguinus</taxon>
    </lineage>
</organism>
<evidence type="ECO:0000256" key="1">
    <source>
        <dbReference type="SAM" id="MobiDB-lite"/>
    </source>
</evidence>
<feature type="region of interest" description="Disordered" evidence="1">
    <location>
        <begin position="41"/>
        <end position="61"/>
    </location>
</feature>
<feature type="region of interest" description="Disordered" evidence="1">
    <location>
        <begin position="1"/>
        <end position="20"/>
    </location>
</feature>
<gene>
    <name evidence="2" type="ORF">P7K49_011902</name>
</gene>